<dbReference type="Proteomes" id="UP000619265">
    <property type="component" value="Unassembled WGS sequence"/>
</dbReference>
<gene>
    <name evidence="1" type="ORF">F2P56_002051</name>
</gene>
<evidence type="ECO:0000313" key="1">
    <source>
        <dbReference type="EMBL" id="KAF5481397.1"/>
    </source>
</evidence>
<protein>
    <submittedName>
        <fullName evidence="1">Uncharacterized protein</fullName>
    </submittedName>
</protein>
<proteinExistence type="predicted"/>
<sequence>MPKAILAKLNRLFSSFFWGETHGKAKRKWKCWRILCVLGEERGMGVQDLAEVQGILFVKFAWQFLTHNSWWARYFKAKYAKHGIVVEAGRACFGYIFWKKVAEKFPLQVHNSRWKV</sequence>
<name>A0A833Y0E2_JUGRE</name>
<reference evidence="1" key="1">
    <citation type="submission" date="2015-10" db="EMBL/GenBank/DDBJ databases">
        <authorList>
            <person name="Martinez-Garcia P.J."/>
            <person name="Crepeau M.W."/>
            <person name="Puiu D."/>
            <person name="Gonzalez-Ibeas D."/>
            <person name="Whalen J."/>
            <person name="Stevens K."/>
            <person name="Paul R."/>
            <person name="Butterfield T."/>
            <person name="Britton M."/>
            <person name="Reagan R."/>
            <person name="Chakraborty S."/>
            <person name="Walawage S.L."/>
            <person name="Vasquez-Gross H.A."/>
            <person name="Cardeno C."/>
            <person name="Famula R."/>
            <person name="Pratt K."/>
            <person name="Kuruganti S."/>
            <person name="Aradhya M.K."/>
            <person name="Leslie C.A."/>
            <person name="Dandekar A.M."/>
            <person name="Salzberg S.L."/>
            <person name="Wegrzyn J.L."/>
            <person name="Langley C.H."/>
            <person name="Neale D.B."/>
        </authorList>
    </citation>
    <scope>NUCLEOTIDE SEQUENCE</scope>
    <source>
        <tissue evidence="1">Leaves</tissue>
    </source>
</reference>
<organism evidence="1 2">
    <name type="scientific">Juglans regia</name>
    <name type="common">English walnut</name>
    <dbReference type="NCBI Taxonomy" id="51240"/>
    <lineage>
        <taxon>Eukaryota</taxon>
        <taxon>Viridiplantae</taxon>
        <taxon>Streptophyta</taxon>
        <taxon>Embryophyta</taxon>
        <taxon>Tracheophyta</taxon>
        <taxon>Spermatophyta</taxon>
        <taxon>Magnoliopsida</taxon>
        <taxon>eudicotyledons</taxon>
        <taxon>Gunneridae</taxon>
        <taxon>Pentapetalae</taxon>
        <taxon>rosids</taxon>
        <taxon>fabids</taxon>
        <taxon>Fagales</taxon>
        <taxon>Juglandaceae</taxon>
        <taxon>Juglans</taxon>
    </lineage>
</organism>
<dbReference type="Gramene" id="Jr01_22210_p1">
    <property type="protein sequence ID" value="cds.Jr01_22210_p1"/>
    <property type="gene ID" value="Jr01_22210"/>
</dbReference>
<dbReference type="AlphaFoldDB" id="A0A833Y0E2"/>
<dbReference type="EMBL" id="LIHL02000001">
    <property type="protein sequence ID" value="KAF5481397.1"/>
    <property type="molecule type" value="Genomic_DNA"/>
</dbReference>
<evidence type="ECO:0000313" key="2">
    <source>
        <dbReference type="Proteomes" id="UP000619265"/>
    </source>
</evidence>
<reference evidence="1" key="2">
    <citation type="submission" date="2020-03" db="EMBL/GenBank/DDBJ databases">
        <title>Walnut 2.0.</title>
        <authorList>
            <person name="Marrano A."/>
            <person name="Britton M."/>
            <person name="Zimin A.V."/>
            <person name="Zaini P.A."/>
            <person name="Workman R."/>
            <person name="Puiu D."/>
            <person name="Bianco L."/>
            <person name="Allen B.J."/>
            <person name="Troggio M."/>
            <person name="Leslie C.A."/>
            <person name="Timp W."/>
            <person name="Dendekar A."/>
            <person name="Salzberg S.L."/>
            <person name="Neale D.B."/>
        </authorList>
    </citation>
    <scope>NUCLEOTIDE SEQUENCE</scope>
    <source>
        <tissue evidence="1">Leaves</tissue>
    </source>
</reference>
<comment type="caution">
    <text evidence="1">The sequence shown here is derived from an EMBL/GenBank/DDBJ whole genome shotgun (WGS) entry which is preliminary data.</text>
</comment>
<accession>A0A833Y0E2</accession>